<dbReference type="STRING" id="5353.A0A1Q3ESR1"/>
<reference evidence="1 2" key="1">
    <citation type="submission" date="2016-08" db="EMBL/GenBank/DDBJ databases">
        <authorList>
            <consortium name="Lentinula edodes genome sequencing consortium"/>
            <person name="Sakamoto Y."/>
            <person name="Nakade K."/>
            <person name="Sato S."/>
            <person name="Yoshida Y."/>
            <person name="Miyazaki K."/>
            <person name="Natsume S."/>
            <person name="Konno N."/>
        </authorList>
    </citation>
    <scope>NUCLEOTIDE SEQUENCE [LARGE SCALE GENOMIC DNA]</scope>
    <source>
        <strain evidence="1 2">NBRC 111202</strain>
    </source>
</reference>
<dbReference type="Proteomes" id="UP000188533">
    <property type="component" value="Unassembled WGS sequence"/>
</dbReference>
<keyword evidence="2" id="KW-1185">Reference proteome</keyword>
<reference evidence="1 2" key="2">
    <citation type="submission" date="2017-02" db="EMBL/GenBank/DDBJ databases">
        <title>A genome survey and senescence transcriptome analysis in Lentinula edodes.</title>
        <authorList>
            <person name="Sakamoto Y."/>
            <person name="Nakade K."/>
            <person name="Sato S."/>
            <person name="Yoshida Y."/>
            <person name="Miyazaki K."/>
            <person name="Natsume S."/>
            <person name="Konno N."/>
        </authorList>
    </citation>
    <scope>NUCLEOTIDE SEQUENCE [LARGE SCALE GENOMIC DNA]</scope>
    <source>
        <strain evidence="1 2">NBRC 111202</strain>
    </source>
</reference>
<gene>
    <name evidence="1" type="ORF">LENED_012390</name>
</gene>
<accession>A0A1Q3ESR1</accession>
<dbReference type="AlphaFoldDB" id="A0A1Q3ESR1"/>
<evidence type="ECO:0000313" key="2">
    <source>
        <dbReference type="Proteomes" id="UP000188533"/>
    </source>
</evidence>
<name>A0A1Q3ESR1_LENED</name>
<proteinExistence type="predicted"/>
<sequence>MSGVYVVVGSTHHIRLYHTNLSQEVPAKGMDTKDFGIKDGKVTVVEFNTEFLIWIGLKEGHIFEIDVRNGDLLGVKRL</sequence>
<evidence type="ECO:0000313" key="1">
    <source>
        <dbReference type="EMBL" id="GAW10154.1"/>
    </source>
</evidence>
<dbReference type="EMBL" id="BDGU01001583">
    <property type="protein sequence ID" value="GAW10154.1"/>
    <property type="molecule type" value="Genomic_DNA"/>
</dbReference>
<comment type="caution">
    <text evidence="1">The sequence shown here is derived from an EMBL/GenBank/DDBJ whole genome shotgun (WGS) entry which is preliminary data.</text>
</comment>
<organism evidence="1 2">
    <name type="scientific">Lentinula edodes</name>
    <name type="common">Shiitake mushroom</name>
    <name type="synonym">Lentinus edodes</name>
    <dbReference type="NCBI Taxonomy" id="5353"/>
    <lineage>
        <taxon>Eukaryota</taxon>
        <taxon>Fungi</taxon>
        <taxon>Dikarya</taxon>
        <taxon>Basidiomycota</taxon>
        <taxon>Agaricomycotina</taxon>
        <taxon>Agaricomycetes</taxon>
        <taxon>Agaricomycetidae</taxon>
        <taxon>Agaricales</taxon>
        <taxon>Marasmiineae</taxon>
        <taxon>Omphalotaceae</taxon>
        <taxon>Lentinula</taxon>
    </lineage>
</organism>
<protein>
    <submittedName>
        <fullName evidence="1">Inositol-polyphosphate 5-phosphatase</fullName>
    </submittedName>
</protein>